<sequence>MVLKSSVSQHAFLKKHGCPLMVIGSPINDNRLLVYQKESKSRGFGFQRKSIQPRYQSVLTKGLSLIDNLQTATMLPPEHDIIRSSKKKDYLLLENKGLISATAKFNIADRKSKGVVSKKRQLSVLYKIELNYFKKILNAYLDDGLNLPLEKGALLELENIQQFIKGSINNVPLEIVVTPIDFFDNSPNAPPISEQEVPGSITDDYGEGYIKVILHKFVRAYNLKVGSAVLGNPLPDGTISTSISTDIVFNEGIKPSSNIIRGQNYNPQSIGDSSGIFALEPGSAIFREPPTQISSNPSPGDIVGEDQDGRTLFSDEPDVVPFPIKGITSEGIPYHFNAFTKLPLDVRFIELNNFQCSIRAAGIERNIADRVSNIARSILNLNSQTPSETPLVFDSDSEFLLPLGFYKAACNTEIGNRKPEEHVLSIESRKTIYTVKTGSSNESKKLTENPFIFEYFENERRYERAYVSLDYLGASLHYALISNIRKTHSNSIVYNTIRFNVFAGKDWSQGNGSITKKNPLQAIDTKEAKFVPMVTGTNPSEVINQNTNLIFTAQFAQSTQNIYFTNRFITCSAFSNQSELTTRDAKELWANLEKGFSEDIILSYYPLVRLIPAYTRGSIIQTSNEIYFRGAVSNSGSGETFPI</sequence>
<gene>
    <name evidence="1" type="primary">orf643</name>
</gene>
<keyword evidence="1" id="KW-0150">Chloroplast</keyword>
<accession>A0A1C8XRS1</accession>
<dbReference type="AlphaFoldDB" id="A0A1C8XRS1"/>
<name>A0A1C8XRS1_DUNSA</name>
<keyword evidence="1" id="KW-0934">Plastid</keyword>
<evidence type="ECO:0000313" key="1">
    <source>
        <dbReference type="EMBL" id="AOH77127.1"/>
    </source>
</evidence>
<proteinExistence type="predicted"/>
<organism evidence="1">
    <name type="scientific">Dunaliella salina</name>
    <name type="common">Green alga</name>
    <name type="synonym">Protococcus salinus</name>
    <dbReference type="NCBI Taxonomy" id="3046"/>
    <lineage>
        <taxon>Eukaryota</taxon>
        <taxon>Viridiplantae</taxon>
        <taxon>Chlorophyta</taxon>
        <taxon>core chlorophytes</taxon>
        <taxon>Chlorophyceae</taxon>
        <taxon>CS clade</taxon>
        <taxon>Chlamydomonadales</taxon>
        <taxon>Dunaliellaceae</taxon>
        <taxon>Dunaliella</taxon>
    </lineage>
</organism>
<protein>
    <submittedName>
        <fullName evidence="1">Putative encoded protein</fullName>
    </submittedName>
</protein>
<dbReference type="EMBL" id="KX530454">
    <property type="protein sequence ID" value="AOH77127.1"/>
    <property type="molecule type" value="Genomic_DNA"/>
</dbReference>
<reference evidence="1" key="1">
    <citation type="submission" date="2016-07" db="EMBL/GenBank/DDBJ databases">
        <title>The complete chloroplast genome of Dunaliella salina strain SQ.</title>
        <authorList>
            <person name="Lopez H."/>
            <person name="Magdaleno D.A."/>
            <person name="Stephano J.L."/>
        </authorList>
    </citation>
    <scope>NUCLEOTIDE SEQUENCE</scope>
    <source>
        <strain evidence="1">SQ</strain>
    </source>
</reference>
<geneLocation type="chloroplast" evidence="1"/>